<protein>
    <submittedName>
        <fullName evidence="7">PLP-dependent aminotransferase family protein</fullName>
    </submittedName>
</protein>
<dbReference type="InterPro" id="IPR051446">
    <property type="entry name" value="HTH_trans_reg/aminotransferase"/>
</dbReference>
<feature type="domain" description="HTH gntR-type" evidence="6">
    <location>
        <begin position="14"/>
        <end position="82"/>
    </location>
</feature>
<dbReference type="GO" id="GO:0008483">
    <property type="term" value="F:transaminase activity"/>
    <property type="evidence" value="ECO:0007669"/>
    <property type="project" value="UniProtKB-KW"/>
</dbReference>
<dbReference type="SMART" id="SM00345">
    <property type="entry name" value="HTH_GNTR"/>
    <property type="match status" value="1"/>
</dbReference>
<evidence type="ECO:0000313" key="7">
    <source>
        <dbReference type="EMBL" id="TPW29249.1"/>
    </source>
</evidence>
<dbReference type="SUPFAM" id="SSF53383">
    <property type="entry name" value="PLP-dependent transferases"/>
    <property type="match status" value="1"/>
</dbReference>
<evidence type="ECO:0000256" key="5">
    <source>
        <dbReference type="ARBA" id="ARBA00023163"/>
    </source>
</evidence>
<comment type="caution">
    <text evidence="7">The sequence shown here is derived from an EMBL/GenBank/DDBJ whole genome shotgun (WGS) entry which is preliminary data.</text>
</comment>
<dbReference type="SUPFAM" id="SSF46785">
    <property type="entry name" value="Winged helix' DNA-binding domain"/>
    <property type="match status" value="1"/>
</dbReference>
<keyword evidence="7" id="KW-0032">Aminotransferase</keyword>
<dbReference type="EMBL" id="VHLG01000010">
    <property type="protein sequence ID" value="TPW29249.1"/>
    <property type="molecule type" value="Genomic_DNA"/>
</dbReference>
<evidence type="ECO:0000256" key="4">
    <source>
        <dbReference type="ARBA" id="ARBA00023125"/>
    </source>
</evidence>
<keyword evidence="4" id="KW-0238">DNA-binding</keyword>
<dbReference type="InterPro" id="IPR004839">
    <property type="entry name" value="Aminotransferase_I/II_large"/>
</dbReference>
<evidence type="ECO:0000259" key="6">
    <source>
        <dbReference type="PROSITE" id="PS50949"/>
    </source>
</evidence>
<dbReference type="InterPro" id="IPR000524">
    <property type="entry name" value="Tscrpt_reg_HTH_GntR"/>
</dbReference>
<evidence type="ECO:0000313" key="8">
    <source>
        <dbReference type="Proteomes" id="UP000318801"/>
    </source>
</evidence>
<keyword evidence="3" id="KW-0805">Transcription regulation</keyword>
<gene>
    <name evidence="7" type="ORF">FJU08_15480</name>
</gene>
<evidence type="ECO:0000256" key="3">
    <source>
        <dbReference type="ARBA" id="ARBA00023015"/>
    </source>
</evidence>
<accession>A0A506U9I9</accession>
<comment type="similarity">
    <text evidence="1">In the C-terminal section; belongs to the class-I pyridoxal-phosphate-dependent aminotransferase family.</text>
</comment>
<reference evidence="7 8" key="1">
    <citation type="submission" date="2019-06" db="EMBL/GenBank/DDBJ databases">
        <authorList>
            <person name="Li M."/>
        </authorList>
    </citation>
    <scope>NUCLEOTIDE SEQUENCE [LARGE SCALE GENOMIC DNA]</scope>
    <source>
        <strain evidence="7 8">BGMRC2036</strain>
    </source>
</reference>
<dbReference type="InterPro" id="IPR015421">
    <property type="entry name" value="PyrdxlP-dep_Trfase_major"/>
</dbReference>
<keyword evidence="2" id="KW-0663">Pyridoxal phosphate</keyword>
<keyword evidence="8" id="KW-1185">Reference proteome</keyword>
<evidence type="ECO:0000256" key="1">
    <source>
        <dbReference type="ARBA" id="ARBA00005384"/>
    </source>
</evidence>
<dbReference type="Proteomes" id="UP000318801">
    <property type="component" value="Unassembled WGS sequence"/>
</dbReference>
<dbReference type="CDD" id="cd00609">
    <property type="entry name" value="AAT_like"/>
    <property type="match status" value="1"/>
</dbReference>
<evidence type="ECO:0000256" key="2">
    <source>
        <dbReference type="ARBA" id="ARBA00022898"/>
    </source>
</evidence>
<dbReference type="PROSITE" id="PS50949">
    <property type="entry name" value="HTH_GNTR"/>
    <property type="match status" value="1"/>
</dbReference>
<keyword evidence="7" id="KW-0808">Transferase</keyword>
<dbReference type="GO" id="GO:0003700">
    <property type="term" value="F:DNA-binding transcription factor activity"/>
    <property type="evidence" value="ECO:0007669"/>
    <property type="project" value="InterPro"/>
</dbReference>
<dbReference type="CDD" id="cd07377">
    <property type="entry name" value="WHTH_GntR"/>
    <property type="match status" value="1"/>
</dbReference>
<dbReference type="Gene3D" id="3.40.640.10">
    <property type="entry name" value="Type I PLP-dependent aspartate aminotransferase-like (Major domain)"/>
    <property type="match status" value="1"/>
</dbReference>
<dbReference type="InterPro" id="IPR036390">
    <property type="entry name" value="WH_DNA-bd_sf"/>
</dbReference>
<dbReference type="InterPro" id="IPR015424">
    <property type="entry name" value="PyrdxlP-dep_Trfase"/>
</dbReference>
<keyword evidence="5" id="KW-0804">Transcription</keyword>
<dbReference type="GO" id="GO:0003677">
    <property type="term" value="F:DNA binding"/>
    <property type="evidence" value="ECO:0007669"/>
    <property type="project" value="UniProtKB-KW"/>
</dbReference>
<dbReference type="OrthoDB" id="9808770at2"/>
<dbReference type="GO" id="GO:0030170">
    <property type="term" value="F:pyridoxal phosphate binding"/>
    <property type="evidence" value="ECO:0007669"/>
    <property type="project" value="InterPro"/>
</dbReference>
<organism evidence="7 8">
    <name type="scientific">Martelella alba</name>
    <dbReference type="NCBI Taxonomy" id="2590451"/>
    <lineage>
        <taxon>Bacteria</taxon>
        <taxon>Pseudomonadati</taxon>
        <taxon>Pseudomonadota</taxon>
        <taxon>Alphaproteobacteria</taxon>
        <taxon>Hyphomicrobiales</taxon>
        <taxon>Aurantimonadaceae</taxon>
        <taxon>Martelella</taxon>
    </lineage>
</organism>
<dbReference type="Pfam" id="PF00155">
    <property type="entry name" value="Aminotran_1_2"/>
    <property type="match status" value="1"/>
</dbReference>
<dbReference type="RefSeq" id="WP_141149923.1">
    <property type="nucleotide sequence ID" value="NZ_VHLG01000010.1"/>
</dbReference>
<sequence length="491" mass="55027">MIEQFFTTPLDPGKRLQQQIQERLIEAILAGALPLHEPLPATRVMARRIGVARNTVTLVYERLAEDGFLKPVNRRGYFINERTLREQLNIRVESKARRADEFDATERLNSRFADQVSIVKATNWRDYEFPFVYGQLIPDKVSVSRWRDAIRLAGTAQHTPSWIFDQVDGDDPMLVEHIIRRILPQRGFRATPEEILVTVGAQNALFTTAMALCGPGKRVDVEDPGYVDAHNIFRGFGAEIRPHPIDGNGLKVSPALAGADLVYVTPGHQCPTNVTMGMERRLSLLSAAEVHDFLILEDDYEHELNFVGAQKPALKALDERGRVIHVSSLTKPLFPGLRLGFIAASPPIIRHLRALRRLICRHPSALDQRALAIFLAEGHYDAHIRRHRAELSAKWRLILSEIHRQMPECSVTMTTGGSGLWLRLPEDLRATTVQAEAARRGILVEAGDVHYLKDDAPTNRLRLGFAAIPKDRIAAGISRLASTISALRGLE</sequence>
<name>A0A506U9I9_9HYPH</name>
<dbReference type="Gene3D" id="1.10.10.10">
    <property type="entry name" value="Winged helix-like DNA-binding domain superfamily/Winged helix DNA-binding domain"/>
    <property type="match status" value="1"/>
</dbReference>
<dbReference type="PANTHER" id="PTHR46577">
    <property type="entry name" value="HTH-TYPE TRANSCRIPTIONAL REGULATORY PROTEIN GABR"/>
    <property type="match status" value="1"/>
</dbReference>
<dbReference type="InterPro" id="IPR036388">
    <property type="entry name" value="WH-like_DNA-bd_sf"/>
</dbReference>
<proteinExistence type="inferred from homology"/>
<dbReference type="PANTHER" id="PTHR46577:SF1">
    <property type="entry name" value="HTH-TYPE TRANSCRIPTIONAL REGULATORY PROTEIN GABR"/>
    <property type="match status" value="1"/>
</dbReference>
<dbReference type="AlphaFoldDB" id="A0A506U9I9"/>
<dbReference type="Pfam" id="PF00392">
    <property type="entry name" value="GntR"/>
    <property type="match status" value="1"/>
</dbReference>